<protein>
    <submittedName>
        <fullName evidence="1">Integrase core domain-containing protein</fullName>
    </submittedName>
</protein>
<accession>A0ABT1PMA3</accession>
<feature type="non-terminal residue" evidence="1">
    <location>
        <position position="1"/>
    </location>
</feature>
<organism evidence="1 2">
    <name type="scientific">Streptantibioticus rubrisoli</name>
    <dbReference type="NCBI Taxonomy" id="1387313"/>
    <lineage>
        <taxon>Bacteria</taxon>
        <taxon>Bacillati</taxon>
        <taxon>Actinomycetota</taxon>
        <taxon>Actinomycetes</taxon>
        <taxon>Kitasatosporales</taxon>
        <taxon>Streptomycetaceae</taxon>
        <taxon>Streptantibioticus</taxon>
    </lineage>
</organism>
<keyword evidence="2" id="KW-1185">Reference proteome</keyword>
<dbReference type="Proteomes" id="UP001206206">
    <property type="component" value="Unassembled WGS sequence"/>
</dbReference>
<name>A0ABT1PMA3_9ACTN</name>
<comment type="caution">
    <text evidence="1">The sequence shown here is derived from an EMBL/GenBank/DDBJ whole genome shotgun (WGS) entry which is preliminary data.</text>
</comment>
<evidence type="ECO:0000313" key="1">
    <source>
        <dbReference type="EMBL" id="MCQ4046493.1"/>
    </source>
</evidence>
<evidence type="ECO:0000313" key="2">
    <source>
        <dbReference type="Proteomes" id="UP001206206"/>
    </source>
</evidence>
<gene>
    <name evidence="1" type="ORF">NON19_31685</name>
</gene>
<sequence length="36" mass="4025">THRTAALAPWLDFYNTDRRHTALGGHPPISRLSPTP</sequence>
<reference evidence="1 2" key="1">
    <citation type="submission" date="2022-06" db="EMBL/GenBank/DDBJ databases">
        <title>Draft genome sequence of type strain Streptomyces rubrisoli DSM 42083.</title>
        <authorList>
            <person name="Duangmal K."/>
            <person name="Klaysubun C."/>
        </authorList>
    </citation>
    <scope>NUCLEOTIDE SEQUENCE [LARGE SCALE GENOMIC DNA]</scope>
    <source>
        <strain evidence="1 2">DSM 42083</strain>
    </source>
</reference>
<dbReference type="EMBL" id="JANFNH010000069">
    <property type="protein sequence ID" value="MCQ4046493.1"/>
    <property type="molecule type" value="Genomic_DNA"/>
</dbReference>
<proteinExistence type="predicted"/>